<reference evidence="8" key="1">
    <citation type="submission" date="2016-08" db="EMBL/GenBank/DDBJ databases">
        <authorList>
            <person name="Varghese N."/>
            <person name="Submissions Spin"/>
        </authorList>
    </citation>
    <scope>NUCLEOTIDE SEQUENCE [LARGE SCALE GENOMIC DNA]</scope>
    <source>
        <strain evidence="8">REICA_082</strain>
    </source>
</reference>
<dbReference type="InterPro" id="IPR013325">
    <property type="entry name" value="RNA_pol_sigma_r2"/>
</dbReference>
<evidence type="ECO:0000256" key="2">
    <source>
        <dbReference type="ARBA" id="ARBA00023082"/>
    </source>
</evidence>
<dbReference type="EMBL" id="FMAY01000002">
    <property type="protein sequence ID" value="SCB88386.1"/>
    <property type="molecule type" value="Genomic_DNA"/>
</dbReference>
<keyword evidence="7" id="KW-0966">Cell projection</keyword>
<dbReference type="PRINTS" id="PR00046">
    <property type="entry name" value="SIGMA70FCT"/>
</dbReference>
<keyword evidence="1" id="KW-0805">Transcription regulation</keyword>
<dbReference type="NCBIfam" id="TIGR02937">
    <property type="entry name" value="sigma70-ECF"/>
    <property type="match status" value="1"/>
</dbReference>
<evidence type="ECO:0000313" key="7">
    <source>
        <dbReference type="EMBL" id="SCB88386.1"/>
    </source>
</evidence>
<keyword evidence="8" id="KW-1185">Reference proteome</keyword>
<dbReference type="SUPFAM" id="SSF88659">
    <property type="entry name" value="Sigma3 and sigma4 domains of RNA polymerase sigma factors"/>
    <property type="match status" value="2"/>
</dbReference>
<dbReference type="InterPro" id="IPR014284">
    <property type="entry name" value="RNA_pol_sigma-70_dom"/>
</dbReference>
<name>A0A1C4A1J3_9ENTR</name>
<dbReference type="GO" id="GO:0006352">
    <property type="term" value="P:DNA-templated transcription initiation"/>
    <property type="evidence" value="ECO:0007669"/>
    <property type="project" value="InterPro"/>
</dbReference>
<dbReference type="PANTHER" id="PTHR30385:SF7">
    <property type="entry name" value="RNA POLYMERASE SIGMA FACTOR FLIA"/>
    <property type="match status" value="1"/>
</dbReference>
<dbReference type="OrthoDB" id="9799825at2"/>
<keyword evidence="7" id="KW-0282">Flagellum</keyword>
<dbReference type="SUPFAM" id="SSF88946">
    <property type="entry name" value="Sigma2 domain of RNA polymerase sigma factors"/>
    <property type="match status" value="1"/>
</dbReference>
<dbReference type="AlphaFoldDB" id="A0A1C4A1J3"/>
<dbReference type="Gene3D" id="1.10.1740.10">
    <property type="match status" value="1"/>
</dbReference>
<dbReference type="Pfam" id="PF04545">
    <property type="entry name" value="Sigma70_r4"/>
    <property type="match status" value="1"/>
</dbReference>
<dbReference type="GO" id="GO:0016987">
    <property type="term" value="F:sigma factor activity"/>
    <property type="evidence" value="ECO:0007669"/>
    <property type="project" value="UniProtKB-KW"/>
</dbReference>
<proteinExistence type="predicted"/>
<dbReference type="PANTHER" id="PTHR30385">
    <property type="entry name" value="SIGMA FACTOR F FLAGELLAR"/>
    <property type="match status" value="1"/>
</dbReference>
<gene>
    <name evidence="7" type="ORF">GA0061071_102341</name>
</gene>
<dbReference type="RefSeq" id="WP_088237331.1">
    <property type="nucleotide sequence ID" value="NZ_FMAY01000002.1"/>
</dbReference>
<organism evidence="7 8">
    <name type="scientific">Kosakonia oryzendophytica</name>
    <dbReference type="NCBI Taxonomy" id="1005665"/>
    <lineage>
        <taxon>Bacteria</taxon>
        <taxon>Pseudomonadati</taxon>
        <taxon>Pseudomonadota</taxon>
        <taxon>Gammaproteobacteria</taxon>
        <taxon>Enterobacterales</taxon>
        <taxon>Enterobacteriaceae</taxon>
        <taxon>Kosakonia</taxon>
    </lineage>
</organism>
<dbReference type="InterPro" id="IPR013324">
    <property type="entry name" value="RNA_pol_sigma_r3/r4-like"/>
</dbReference>
<feature type="domain" description="RNA polymerase sigma-70 region 4" evidence="6">
    <location>
        <begin position="177"/>
        <end position="224"/>
    </location>
</feature>
<evidence type="ECO:0000259" key="6">
    <source>
        <dbReference type="Pfam" id="PF04545"/>
    </source>
</evidence>
<dbReference type="Proteomes" id="UP000198975">
    <property type="component" value="Unassembled WGS sequence"/>
</dbReference>
<dbReference type="InterPro" id="IPR007630">
    <property type="entry name" value="RNA_pol_sigma70_r4"/>
</dbReference>
<evidence type="ECO:0000256" key="4">
    <source>
        <dbReference type="ARBA" id="ARBA00023163"/>
    </source>
</evidence>
<keyword evidence="3" id="KW-0238">DNA-binding</keyword>
<keyword evidence="2" id="KW-0731">Sigma factor</keyword>
<keyword evidence="7" id="KW-0969">Cilium</keyword>
<evidence type="ECO:0000256" key="3">
    <source>
        <dbReference type="ARBA" id="ARBA00023125"/>
    </source>
</evidence>
<dbReference type="GO" id="GO:0003677">
    <property type="term" value="F:DNA binding"/>
    <property type="evidence" value="ECO:0007669"/>
    <property type="project" value="UniProtKB-KW"/>
</dbReference>
<sequence length="232" mass="26793">MKYTDANILTPTDETRYLRDYLPLVGRVVRQFAWQTSAVLDKDDMRQIALMGLLSSLRRYGHPDAGFAGYAMQRIRGAVLDELRKLDWRPRRLRQQTHKLNDAIRLLASEPGKTPCFTDVSSHLRMTFESWQAYLQLCSAGELESLENLQEKDSYPSSLVSRPLEEEMLVGRMLRSALAQLAPREQAIFTLYYQHEMKLKEIGQLFGLTEARLCQLNKAISRKIYAVFTQDT</sequence>
<dbReference type="InterPro" id="IPR007627">
    <property type="entry name" value="RNA_pol_sigma70_r2"/>
</dbReference>
<evidence type="ECO:0000256" key="1">
    <source>
        <dbReference type="ARBA" id="ARBA00023015"/>
    </source>
</evidence>
<keyword evidence="4" id="KW-0804">Transcription</keyword>
<dbReference type="InterPro" id="IPR000943">
    <property type="entry name" value="RNA_pol_sigma70"/>
</dbReference>
<accession>A0A1C4A1J3</accession>
<protein>
    <submittedName>
        <fullName evidence="7">RNA polymerase sigma factor for flagellar operon FliA</fullName>
    </submittedName>
</protein>
<evidence type="ECO:0000259" key="5">
    <source>
        <dbReference type="Pfam" id="PF04542"/>
    </source>
</evidence>
<dbReference type="Pfam" id="PF04542">
    <property type="entry name" value="Sigma70_r2"/>
    <property type="match status" value="1"/>
</dbReference>
<dbReference type="Gene3D" id="1.20.140.160">
    <property type="match status" value="1"/>
</dbReference>
<feature type="domain" description="RNA polymerase sigma-70 region 2" evidence="5">
    <location>
        <begin position="19"/>
        <end position="89"/>
    </location>
</feature>
<evidence type="ECO:0000313" key="8">
    <source>
        <dbReference type="Proteomes" id="UP000198975"/>
    </source>
</evidence>